<dbReference type="Pfam" id="PF06127">
    <property type="entry name" value="Mpo1-like"/>
    <property type="match status" value="1"/>
</dbReference>
<accession>A0ABX5KJ60</accession>
<dbReference type="PANTHER" id="PTHR28026">
    <property type="entry name" value="DUF962 DOMAIN PROTEIN (AFU_ORTHOLOGUE AFUA_8G05310)"/>
    <property type="match status" value="1"/>
</dbReference>
<feature type="transmembrane region" description="Helical" evidence="1">
    <location>
        <begin position="21"/>
        <end position="39"/>
    </location>
</feature>
<keyword evidence="1" id="KW-0472">Membrane</keyword>
<keyword evidence="1" id="KW-1133">Transmembrane helix</keyword>
<dbReference type="RefSeq" id="WP_116612783.1">
    <property type="nucleotide sequence ID" value="NZ_CAJZAT010000164.1"/>
</dbReference>
<comment type="caution">
    <text evidence="2">The sequence shown here is derived from an EMBL/GenBank/DDBJ whole genome shotgun (WGS) entry which is preliminary data.</text>
</comment>
<proteinExistence type="predicted"/>
<organism evidence="2 3">
    <name type="scientific">Paraburkholderia unamae</name>
    <dbReference type="NCBI Taxonomy" id="219649"/>
    <lineage>
        <taxon>Bacteria</taxon>
        <taxon>Pseudomonadati</taxon>
        <taxon>Pseudomonadota</taxon>
        <taxon>Betaproteobacteria</taxon>
        <taxon>Burkholderiales</taxon>
        <taxon>Burkholderiaceae</taxon>
        <taxon>Paraburkholderia</taxon>
    </lineage>
</organism>
<feature type="transmembrane region" description="Helical" evidence="1">
    <location>
        <begin position="84"/>
        <end position="101"/>
    </location>
</feature>
<protein>
    <submittedName>
        <fullName evidence="2">Membrane protein YGL010W</fullName>
    </submittedName>
</protein>
<feature type="transmembrane region" description="Helical" evidence="1">
    <location>
        <begin position="107"/>
        <end position="129"/>
    </location>
</feature>
<gene>
    <name evidence="2" type="ORF">C7402_113233</name>
</gene>
<reference evidence="2 3" key="1">
    <citation type="submission" date="2018-05" db="EMBL/GenBank/DDBJ databases">
        <title>Genomic Encyclopedia of Type Strains, Phase IV (KMG-V): Genome sequencing to study the core and pangenomes of soil and plant-associated prokaryotes.</title>
        <authorList>
            <person name="Whitman W."/>
        </authorList>
    </citation>
    <scope>NUCLEOTIDE SEQUENCE [LARGE SCALE GENOMIC DNA]</scope>
    <source>
        <strain evidence="2 3">SCZa-39</strain>
    </source>
</reference>
<feature type="transmembrane region" description="Helical" evidence="1">
    <location>
        <begin position="51"/>
        <end position="77"/>
    </location>
</feature>
<evidence type="ECO:0000313" key="3">
    <source>
        <dbReference type="Proteomes" id="UP000245712"/>
    </source>
</evidence>
<evidence type="ECO:0000313" key="2">
    <source>
        <dbReference type="EMBL" id="PVX78960.1"/>
    </source>
</evidence>
<dbReference type="PANTHER" id="PTHR28026:SF9">
    <property type="entry name" value="2-HYDROXY-PALMITIC ACID DIOXYGENASE MPO1"/>
    <property type="match status" value="1"/>
</dbReference>
<keyword evidence="3" id="KW-1185">Reference proteome</keyword>
<feature type="transmembrane region" description="Helical" evidence="1">
    <location>
        <begin position="141"/>
        <end position="161"/>
    </location>
</feature>
<sequence>MRNLTEQLTQYAAYHRDTRNIGTHFIGIPLIVLALAVLLSRPAVAPGLPFVSFASFVPVAVSPAWLLFGAATIYYLVLDVPLGLMMAVVSVACVAFGAWIAQQGTAAWLGGGVALFVIGWIFQFVGHIAWEHRKPAFVDDLIGLMIGPLFVLAEALFSIGWRPALRAAIEAKVGPTRINAPRGQQARP</sequence>
<dbReference type="EMBL" id="QEOB01000013">
    <property type="protein sequence ID" value="PVX78960.1"/>
    <property type="molecule type" value="Genomic_DNA"/>
</dbReference>
<evidence type="ECO:0000256" key="1">
    <source>
        <dbReference type="SAM" id="Phobius"/>
    </source>
</evidence>
<name>A0ABX5KJ60_9BURK</name>
<keyword evidence="1" id="KW-0812">Transmembrane</keyword>
<dbReference type="Proteomes" id="UP000245712">
    <property type="component" value="Unassembled WGS sequence"/>
</dbReference>
<dbReference type="InterPro" id="IPR009305">
    <property type="entry name" value="Mpo1-like"/>
</dbReference>